<dbReference type="PANTHER" id="PTHR36808:SF1">
    <property type="entry name" value="TRANSCRIPTIONAL REGULATOR ATRX-LIKE PROTEIN"/>
    <property type="match status" value="1"/>
</dbReference>
<feature type="compositionally biased region" description="Basic residues" evidence="1">
    <location>
        <begin position="83"/>
        <end position="92"/>
    </location>
</feature>
<feature type="region of interest" description="Disordered" evidence="1">
    <location>
        <begin position="436"/>
        <end position="583"/>
    </location>
</feature>
<feature type="compositionally biased region" description="Low complexity" evidence="1">
    <location>
        <begin position="186"/>
        <end position="195"/>
    </location>
</feature>
<evidence type="ECO:0000256" key="1">
    <source>
        <dbReference type="SAM" id="MobiDB-lite"/>
    </source>
</evidence>
<sequence length="611" mass="67908">MARTASSSKRESSSKKKLFKISSSKAGRKKTSSRIKSKKLRRRDDSASYSNDELTSSQSVSSSSEDDYKSRKSRSCRQSIVKSSRKRVRRSSSKREDSPHGKKGKGSKRSRNPVKKKRQKKKPRRDSSVSSTSTDSWSCSTCRAESTSSGESESERPRGRSRENKKYNRDPRKALSETRKEENRSRSCSSCSRTGDSSDDLGEEKVASDISSRRLKSVITVVKQSHDKNENEVHENEHNEEIVYDHDDYPSCRSNDSNDGVSKNEIVHHSYAGSEKRKRLENVVREESFVSSLSKVEPMIGREDGSIQYDGLSAPSDGFGLIIEHESDVSATVAGPGGEDLELILRQKALENLRRFRVESQTNATNAQAPADQKIKIDNNVKNSSSAKDEIVQNKLTEQDVSNVVGQTQLEDKKDKPTLPGDSFLVKHFASAKDEIVPNKSSVQDGSSDVGQTQLADQKGKPVLRKDYIHPVRTEVKTPDGRFVRTESRAAKQTVSYLPDATTVSGNPNEKGHIAPTADIEYELNTGNTETSRTLVDSSSDTRCSAASEPFSCIKSSEEHSPREGQGEGKGSSQFEQKTITRIRDGELVQASYKVYIPKRAPALARRKLQR</sequence>
<feature type="compositionally biased region" description="Basic and acidic residues" evidence="1">
    <location>
        <begin position="556"/>
        <end position="567"/>
    </location>
</feature>
<feature type="compositionally biased region" description="Polar residues" evidence="1">
    <location>
        <begin position="525"/>
        <end position="545"/>
    </location>
</feature>
<evidence type="ECO:0000313" key="2">
    <source>
        <dbReference type="EMBL" id="KAK3028395.1"/>
    </source>
</evidence>
<feature type="compositionally biased region" description="Basic and acidic residues" evidence="1">
    <location>
        <begin position="458"/>
        <end position="490"/>
    </location>
</feature>
<name>A0AA89B5D0_9ASTE</name>
<protein>
    <submittedName>
        <fullName evidence="2">Uncharacterized protein</fullName>
    </submittedName>
</protein>
<feature type="compositionally biased region" description="Polar residues" evidence="1">
    <location>
        <begin position="439"/>
        <end position="456"/>
    </location>
</feature>
<evidence type="ECO:0000313" key="3">
    <source>
        <dbReference type="Proteomes" id="UP001188597"/>
    </source>
</evidence>
<feature type="compositionally biased region" description="Low complexity" evidence="1">
    <location>
        <begin position="128"/>
        <end position="151"/>
    </location>
</feature>
<dbReference type="EMBL" id="JAVXUP010000419">
    <property type="protein sequence ID" value="KAK3028395.1"/>
    <property type="molecule type" value="Genomic_DNA"/>
</dbReference>
<reference evidence="2" key="1">
    <citation type="submission" date="2022-12" db="EMBL/GenBank/DDBJ databases">
        <title>Draft genome assemblies for two species of Escallonia (Escalloniales).</title>
        <authorList>
            <person name="Chanderbali A."/>
            <person name="Dervinis C."/>
            <person name="Anghel I."/>
            <person name="Soltis D."/>
            <person name="Soltis P."/>
            <person name="Zapata F."/>
        </authorList>
    </citation>
    <scope>NUCLEOTIDE SEQUENCE</scope>
    <source>
        <strain evidence="2">UCBG64.0493</strain>
        <tissue evidence="2">Leaf</tissue>
    </source>
</reference>
<feature type="compositionally biased region" description="Polar residues" evidence="1">
    <location>
        <begin position="252"/>
        <end position="261"/>
    </location>
</feature>
<dbReference type="PANTHER" id="PTHR36808">
    <property type="entry name" value="TRANSCRIPTIONAL REGULATOR ATRX-LIKE PROTEIN"/>
    <property type="match status" value="1"/>
</dbReference>
<feature type="compositionally biased region" description="Basic residues" evidence="1">
    <location>
        <begin position="101"/>
        <end position="124"/>
    </location>
</feature>
<proteinExistence type="predicted"/>
<feature type="compositionally biased region" description="Polar residues" evidence="1">
    <location>
        <begin position="491"/>
        <end position="508"/>
    </location>
</feature>
<comment type="caution">
    <text evidence="2">The sequence shown here is derived from an EMBL/GenBank/DDBJ whole genome shotgun (WGS) entry which is preliminary data.</text>
</comment>
<feature type="compositionally biased region" description="Polar residues" evidence="1">
    <location>
        <begin position="571"/>
        <end position="580"/>
    </location>
</feature>
<feature type="compositionally biased region" description="Basic and acidic residues" evidence="1">
    <location>
        <begin position="153"/>
        <end position="185"/>
    </location>
</feature>
<feature type="region of interest" description="Disordered" evidence="1">
    <location>
        <begin position="1"/>
        <end position="276"/>
    </location>
</feature>
<gene>
    <name evidence="2" type="ORF">RJ639_039605</name>
</gene>
<feature type="compositionally biased region" description="Basic residues" evidence="1">
    <location>
        <begin position="26"/>
        <end position="41"/>
    </location>
</feature>
<keyword evidence="3" id="KW-1185">Reference proteome</keyword>
<dbReference type="Proteomes" id="UP001188597">
    <property type="component" value="Unassembled WGS sequence"/>
</dbReference>
<dbReference type="AlphaFoldDB" id="A0AA89B5D0"/>
<accession>A0AA89B5D0</accession>
<feature type="compositionally biased region" description="Basic and acidic residues" evidence="1">
    <location>
        <begin position="224"/>
        <end position="250"/>
    </location>
</feature>
<organism evidence="2 3">
    <name type="scientific">Escallonia herrerae</name>
    <dbReference type="NCBI Taxonomy" id="1293975"/>
    <lineage>
        <taxon>Eukaryota</taxon>
        <taxon>Viridiplantae</taxon>
        <taxon>Streptophyta</taxon>
        <taxon>Embryophyta</taxon>
        <taxon>Tracheophyta</taxon>
        <taxon>Spermatophyta</taxon>
        <taxon>Magnoliopsida</taxon>
        <taxon>eudicotyledons</taxon>
        <taxon>Gunneridae</taxon>
        <taxon>Pentapetalae</taxon>
        <taxon>asterids</taxon>
        <taxon>campanulids</taxon>
        <taxon>Escalloniales</taxon>
        <taxon>Escalloniaceae</taxon>
        <taxon>Escallonia</taxon>
    </lineage>
</organism>